<organism evidence="1 2">
    <name type="scientific">Geotrichum galactomycetum</name>
    <dbReference type="NCBI Taxonomy" id="27317"/>
    <lineage>
        <taxon>Eukaryota</taxon>
        <taxon>Fungi</taxon>
        <taxon>Dikarya</taxon>
        <taxon>Ascomycota</taxon>
        <taxon>Saccharomycotina</taxon>
        <taxon>Dipodascomycetes</taxon>
        <taxon>Dipodascales</taxon>
        <taxon>Dipodascaceae</taxon>
        <taxon>Geotrichum</taxon>
    </lineage>
</organism>
<comment type="caution">
    <text evidence="1">The sequence shown here is derived from an EMBL/GenBank/DDBJ whole genome shotgun (WGS) entry which is preliminary data.</text>
</comment>
<accession>A0ACB6UZJ7</accession>
<keyword evidence="2" id="KW-1185">Reference proteome</keyword>
<evidence type="ECO:0000313" key="1">
    <source>
        <dbReference type="EMBL" id="KAF5093496.1"/>
    </source>
</evidence>
<sequence length="216" mass="24583">MKLSKIILSITGAVLCAADVIPITNDKTNEPVAESISNFGGAEAPPQHPIREFWDVTLGPEIYENVAKPAWLKEWSEIEYSTSHPFKYDLTKIVAGANLTETAMRWAYVVMAGSIYVDLSSKETARYKEEEANETEMKYLWATGLTYEDWCFDRLDPLCKTLQKQNDNPLPDACVIKNQRDAVFTFIDILHRRPEGITEATSQEFINYLFTYKAKP</sequence>
<dbReference type="EMBL" id="QVQA01000228">
    <property type="protein sequence ID" value="KAF5093496.1"/>
    <property type="molecule type" value="Genomic_DNA"/>
</dbReference>
<proteinExistence type="predicted"/>
<name>A0ACB6UZJ7_9ASCO</name>
<gene>
    <name evidence="1" type="ORF">D0Z00_004033</name>
</gene>
<reference evidence="1 2" key="1">
    <citation type="journal article" date="2020" name="Front. Microbiol.">
        <title>Phenotypic and Genetic Characterization of the Cheese Ripening Yeast Geotrichum candidum.</title>
        <authorList>
            <person name="Perkins V."/>
            <person name="Vignola S."/>
            <person name="Lessard M.H."/>
            <person name="Plante P.L."/>
            <person name="Corbeil J."/>
            <person name="Dugat-Bony E."/>
            <person name="Frenette M."/>
            <person name="Labrie S."/>
        </authorList>
    </citation>
    <scope>NUCLEOTIDE SEQUENCE [LARGE SCALE GENOMIC DNA]</scope>
    <source>
        <strain evidence="1 2">LMA-1147</strain>
    </source>
</reference>
<evidence type="ECO:0000313" key="2">
    <source>
        <dbReference type="Proteomes" id="UP000744676"/>
    </source>
</evidence>
<dbReference type="Proteomes" id="UP000744676">
    <property type="component" value="Unassembled WGS sequence"/>
</dbReference>
<protein>
    <submittedName>
        <fullName evidence="1">Uncharacterized protein</fullName>
    </submittedName>
</protein>